<dbReference type="SUPFAM" id="SSF53335">
    <property type="entry name" value="S-adenosyl-L-methionine-dependent methyltransferases"/>
    <property type="match status" value="1"/>
</dbReference>
<feature type="compositionally biased region" description="Polar residues" evidence="2">
    <location>
        <begin position="134"/>
        <end position="143"/>
    </location>
</feature>
<dbReference type="CDD" id="cd02440">
    <property type="entry name" value="AdoMet_MTases"/>
    <property type="match status" value="1"/>
</dbReference>
<evidence type="ECO:0008006" key="5">
    <source>
        <dbReference type="Google" id="ProtNLM"/>
    </source>
</evidence>
<dbReference type="AlphaFoldDB" id="A0A9W8YKZ7"/>
<dbReference type="PANTHER" id="PTHR43591">
    <property type="entry name" value="METHYLTRANSFERASE"/>
    <property type="match status" value="1"/>
</dbReference>
<proteinExistence type="inferred from homology"/>
<comment type="caution">
    <text evidence="3">The sequence shown here is derived from an EMBL/GenBank/DDBJ whole genome shotgun (WGS) entry which is preliminary data.</text>
</comment>
<reference evidence="3" key="1">
    <citation type="submission" date="2022-10" db="EMBL/GenBank/DDBJ databases">
        <title>Tapping the CABI collections for fungal endophytes: first genome assemblies for Collariella, Neodidymelliopsis, Ascochyta clinopodiicola, Didymella pomorum, Didymosphaeria variabile, Neocosmospora piperis and Neocucurbitaria cava.</title>
        <authorList>
            <person name="Hill R."/>
        </authorList>
    </citation>
    <scope>NUCLEOTIDE SEQUENCE</scope>
    <source>
        <strain evidence="3">IMI 355082</strain>
    </source>
</reference>
<organism evidence="3 4">
    <name type="scientific">Gnomoniopsis smithogilvyi</name>
    <dbReference type="NCBI Taxonomy" id="1191159"/>
    <lineage>
        <taxon>Eukaryota</taxon>
        <taxon>Fungi</taxon>
        <taxon>Dikarya</taxon>
        <taxon>Ascomycota</taxon>
        <taxon>Pezizomycotina</taxon>
        <taxon>Sordariomycetes</taxon>
        <taxon>Sordariomycetidae</taxon>
        <taxon>Diaporthales</taxon>
        <taxon>Gnomoniaceae</taxon>
        <taxon>Gnomoniopsis</taxon>
    </lineage>
</organism>
<gene>
    <name evidence="3" type="ORF">N0V93_009694</name>
</gene>
<dbReference type="GO" id="GO:0008168">
    <property type="term" value="F:methyltransferase activity"/>
    <property type="evidence" value="ECO:0007669"/>
    <property type="project" value="TreeGrafter"/>
</dbReference>
<dbReference type="InterPro" id="IPR029063">
    <property type="entry name" value="SAM-dependent_MTases_sf"/>
</dbReference>
<evidence type="ECO:0000313" key="3">
    <source>
        <dbReference type="EMBL" id="KAJ4386796.1"/>
    </source>
</evidence>
<dbReference type="OrthoDB" id="184880at2759"/>
<dbReference type="Proteomes" id="UP001140453">
    <property type="component" value="Unassembled WGS sequence"/>
</dbReference>
<dbReference type="Gene3D" id="3.40.50.150">
    <property type="entry name" value="Vaccinia Virus protein VP39"/>
    <property type="match status" value="1"/>
</dbReference>
<dbReference type="Pfam" id="PF13489">
    <property type="entry name" value="Methyltransf_23"/>
    <property type="match status" value="1"/>
</dbReference>
<feature type="compositionally biased region" description="Low complexity" evidence="2">
    <location>
        <begin position="38"/>
        <end position="50"/>
    </location>
</feature>
<keyword evidence="4" id="KW-1185">Reference proteome</keyword>
<feature type="region of interest" description="Disordered" evidence="2">
    <location>
        <begin position="1"/>
        <end position="163"/>
    </location>
</feature>
<feature type="compositionally biased region" description="Basic and acidic residues" evidence="2">
    <location>
        <begin position="55"/>
        <end position="75"/>
    </location>
</feature>
<sequence length="500" mass="55684">MDPLHKTDSAISVASKDNGVTVERPQPDYPPSFQPDTASHADSNNDHSSSGSQPDLKEKEPSATPRDTESRHDTAPRPVSPKPQAQPAAMENLVAPLDSANRSSRPDFIEQPGADWYQTQINPPTPPTYAVDSGDSSTPSTFVFTAGGGSTSATESTEEGDTESVDALTQAGTGAIDVDHDQLELESDPGYESDRASFASTSLSSSVRDYLFENGRRYHRFREGRYNFPNDEAEQDREDMKHACVKMLCQNRLYFAPIDEGNLQNVLDIGTGTGIWAIEFGDEFPSADVLGIDLSPIQPDWVPANVHFVVDDAESDWIYPPDHFDYIHTRHTVMAIKDWPKLYREAKEHLRPGGWIESQEIYHYPISANNTMPSNHPIAQYWGLINEGLQRLGVDFHAAAGGKIAAMMREAGYVNVHERIFHVPLGTWPKHPDLKMVGEYWRHVLLVGAQAIALGPLTRGCGWTREQVEVFLIEVRKAYYDNSCLMYMPLYVTYGQKAED</sequence>
<evidence type="ECO:0000256" key="1">
    <source>
        <dbReference type="ARBA" id="ARBA00038158"/>
    </source>
</evidence>
<dbReference type="PANTHER" id="PTHR43591:SF10">
    <property type="entry name" value="ABC TRANSMEMBRANE TYPE-1 DOMAIN-CONTAINING PROTEIN-RELATED"/>
    <property type="match status" value="1"/>
</dbReference>
<dbReference type="EMBL" id="JAPEVB010000006">
    <property type="protein sequence ID" value="KAJ4386796.1"/>
    <property type="molecule type" value="Genomic_DNA"/>
</dbReference>
<name>A0A9W8YKZ7_9PEZI</name>
<evidence type="ECO:0000256" key="2">
    <source>
        <dbReference type="SAM" id="MobiDB-lite"/>
    </source>
</evidence>
<protein>
    <recommendedName>
        <fullName evidence="5">Methyltransferase</fullName>
    </recommendedName>
</protein>
<evidence type="ECO:0000313" key="4">
    <source>
        <dbReference type="Proteomes" id="UP001140453"/>
    </source>
</evidence>
<accession>A0A9W8YKZ7</accession>
<comment type="similarity">
    <text evidence="1">Belongs to the methyltransferase superfamily. LaeA methyltransferase family.</text>
</comment>